<dbReference type="CDD" id="cd04586">
    <property type="entry name" value="CBS_pair_BON_assoc"/>
    <property type="match status" value="1"/>
</dbReference>
<proteinExistence type="predicted"/>
<name>A0A6I3SJB0_HELMO</name>
<organism evidence="4 5">
    <name type="scientific">Heliobacterium mobile</name>
    <name type="common">Heliobacillus mobilis</name>
    <dbReference type="NCBI Taxonomy" id="28064"/>
    <lineage>
        <taxon>Bacteria</taxon>
        <taxon>Bacillati</taxon>
        <taxon>Bacillota</taxon>
        <taxon>Clostridia</taxon>
        <taxon>Eubacteriales</taxon>
        <taxon>Heliobacteriaceae</taxon>
        <taxon>Heliobacterium</taxon>
    </lineage>
</organism>
<dbReference type="OrthoDB" id="9790355at2"/>
<dbReference type="InterPro" id="IPR051257">
    <property type="entry name" value="Diverse_CBS-Domain"/>
</dbReference>
<dbReference type="InterPro" id="IPR046342">
    <property type="entry name" value="CBS_dom_sf"/>
</dbReference>
<dbReference type="SMART" id="SM00116">
    <property type="entry name" value="CBS"/>
    <property type="match status" value="2"/>
</dbReference>
<dbReference type="AlphaFoldDB" id="A0A6I3SJB0"/>
<keyword evidence="5" id="KW-1185">Reference proteome</keyword>
<feature type="domain" description="CBS" evidence="3">
    <location>
        <begin position="97"/>
        <end position="151"/>
    </location>
</feature>
<dbReference type="Pfam" id="PF00571">
    <property type="entry name" value="CBS"/>
    <property type="match status" value="2"/>
</dbReference>
<sequence length="151" mass="17031">MRAYDIMTKEVFTVYPETPVSEVVKLMIEKRISGVPVISKHGAVLGIISEGDLLFKDKDLRYPSYISFLGGMIYLESPRRFEEEFRKSVALKAEEIMTGDVITVEENVLVSEMANTMTEQKINRLPVVAHEKIVGIVTRADIIRALAQDLV</sequence>
<dbReference type="PANTHER" id="PTHR43080">
    <property type="entry name" value="CBS DOMAIN-CONTAINING PROTEIN CBSX3, MITOCHONDRIAL"/>
    <property type="match status" value="1"/>
</dbReference>
<dbReference type="EMBL" id="WNKU01000007">
    <property type="protein sequence ID" value="MTV48933.1"/>
    <property type="molecule type" value="Genomic_DNA"/>
</dbReference>
<evidence type="ECO:0000256" key="2">
    <source>
        <dbReference type="PROSITE-ProRule" id="PRU00703"/>
    </source>
</evidence>
<comment type="caution">
    <text evidence="4">The sequence shown here is derived from an EMBL/GenBank/DDBJ whole genome shotgun (WGS) entry which is preliminary data.</text>
</comment>
<evidence type="ECO:0000313" key="5">
    <source>
        <dbReference type="Proteomes" id="UP000430670"/>
    </source>
</evidence>
<gene>
    <name evidence="4" type="ORF">GJ688_08045</name>
</gene>
<dbReference type="Gene3D" id="3.10.580.10">
    <property type="entry name" value="CBS-domain"/>
    <property type="match status" value="1"/>
</dbReference>
<evidence type="ECO:0000256" key="1">
    <source>
        <dbReference type="ARBA" id="ARBA00023122"/>
    </source>
</evidence>
<dbReference type="SUPFAM" id="SSF54631">
    <property type="entry name" value="CBS-domain pair"/>
    <property type="match status" value="1"/>
</dbReference>
<dbReference type="PROSITE" id="PS51371">
    <property type="entry name" value="CBS"/>
    <property type="match status" value="2"/>
</dbReference>
<dbReference type="PANTHER" id="PTHR43080:SF26">
    <property type="entry name" value="REGULATORY PROTEIN"/>
    <property type="match status" value="1"/>
</dbReference>
<dbReference type="Proteomes" id="UP000430670">
    <property type="component" value="Unassembled WGS sequence"/>
</dbReference>
<protein>
    <submittedName>
        <fullName evidence="4">CBS domain-containing protein</fullName>
    </submittedName>
</protein>
<keyword evidence="1 2" id="KW-0129">CBS domain</keyword>
<reference evidence="4 5" key="1">
    <citation type="submission" date="2019-11" db="EMBL/GenBank/DDBJ databases">
        <title>Whole-genome sequence of a the green, strictly anaerobic photosynthetic bacterium Heliobacillus mobilis DSM 6151.</title>
        <authorList>
            <person name="Kyndt J.A."/>
            <person name="Meyer T.E."/>
        </authorList>
    </citation>
    <scope>NUCLEOTIDE SEQUENCE [LARGE SCALE GENOMIC DNA]</scope>
    <source>
        <strain evidence="4 5">DSM 6151</strain>
    </source>
</reference>
<accession>A0A6I3SJB0</accession>
<evidence type="ECO:0000313" key="4">
    <source>
        <dbReference type="EMBL" id="MTV48933.1"/>
    </source>
</evidence>
<feature type="domain" description="CBS" evidence="3">
    <location>
        <begin position="7"/>
        <end position="64"/>
    </location>
</feature>
<dbReference type="InterPro" id="IPR000644">
    <property type="entry name" value="CBS_dom"/>
</dbReference>
<evidence type="ECO:0000259" key="3">
    <source>
        <dbReference type="PROSITE" id="PS51371"/>
    </source>
</evidence>